<feature type="compositionally biased region" description="Low complexity" evidence="3">
    <location>
        <begin position="430"/>
        <end position="441"/>
    </location>
</feature>
<dbReference type="AlphaFoldDB" id="H2ZWS1"/>
<proteinExistence type="predicted"/>
<feature type="region of interest" description="Disordered" evidence="3">
    <location>
        <begin position="1"/>
        <end position="205"/>
    </location>
</feature>
<organism evidence="5 6">
    <name type="scientific">Latimeria chalumnae</name>
    <name type="common">Coelacanth</name>
    <dbReference type="NCBI Taxonomy" id="7897"/>
    <lineage>
        <taxon>Eukaryota</taxon>
        <taxon>Metazoa</taxon>
        <taxon>Chordata</taxon>
        <taxon>Craniata</taxon>
        <taxon>Vertebrata</taxon>
        <taxon>Euteleostomi</taxon>
        <taxon>Coelacanthiformes</taxon>
        <taxon>Coelacanthidae</taxon>
        <taxon>Latimeria</taxon>
    </lineage>
</organism>
<comment type="subcellular location">
    <subcellularLocation>
        <location evidence="1">Nucleus</location>
        <location evidence="1">Nucleolus</location>
    </subcellularLocation>
</comment>
<feature type="compositionally biased region" description="Acidic residues" evidence="3">
    <location>
        <begin position="479"/>
        <end position="503"/>
    </location>
</feature>
<feature type="region of interest" description="Disordered" evidence="3">
    <location>
        <begin position="470"/>
        <end position="504"/>
    </location>
</feature>
<dbReference type="GeneTree" id="ENSGT00510000048142"/>
<feature type="compositionally biased region" description="Basic and acidic residues" evidence="3">
    <location>
        <begin position="69"/>
        <end position="90"/>
    </location>
</feature>
<dbReference type="PANTHER" id="PTHR21686:SF12">
    <property type="entry name" value="DEOXYNUCLEOTIDYLTRANSFERASE TERMINAL-INTERACTING PROTEIN 2"/>
    <property type="match status" value="1"/>
</dbReference>
<feature type="compositionally biased region" description="Polar residues" evidence="3">
    <location>
        <begin position="177"/>
        <end position="205"/>
    </location>
</feature>
<dbReference type="STRING" id="7897.ENSLACP00000001842"/>
<feature type="region of interest" description="Disordered" evidence="3">
    <location>
        <begin position="397"/>
        <end position="456"/>
    </location>
</feature>
<dbReference type="InterPro" id="IPR039883">
    <property type="entry name" value="Fcf2/DNTTIP2"/>
</dbReference>
<keyword evidence="6" id="KW-1185">Reference proteome</keyword>
<feature type="domain" description="Fcf2 pre-rRNA processing C-terminal" evidence="4">
    <location>
        <begin position="595"/>
        <end position="688"/>
    </location>
</feature>
<dbReference type="HOGENOM" id="CLU_018725_0_0_1"/>
<sequence length="713" mass="79285">EAADSEVSEAESCASAHSSSRKRSVNSKAKSQPELISESHNKEGEVSETESCSSSVSGVQAPSTRKTRNREGRIKLQPEPISESRNKEAEVSEAESCSSALSGVQIASTRKTRSMSKAVSLPEPISESHNEETEAVSVSEAESCSSSVSGNQAPRILRSTRSRQSRSKTRVELQNVIDLSSSVVQTPSTKRKQMQNVTESRRSITQPEFVTNSQCGKVVRSELKLVSSAASSPQGEGTKDLVQSEPDTVQINPKKIAACKTQTPSVQKVNKSRSNEADSKKDPQLEQSSKFEPSKQEAVMLSDSASQSQIHCIQISEGGGQSKNVPDSEAISVLQVEDLLVNEMDSSSAADELVGTQGKKAKLRGIGQQREKEEDILVVELNDEEANLDLTRVISKEQDIISLDSSDDESDTNKVSDGEDDYDDVVYLDSTSSKVSKPPTTENQLDGSGLFVIDTTPGLDSKRKFYLDKEAVESRKDEESEEDDESKDEEESEEDFIDEDDDENLLKSKKSSLIDFSSSIDPGLNLKKLGGLYISFDAGKPKPTTSAVRKLKEQKRKDELLEKSIITPDFETMESVPAYKESIRQLKKQRREERAKTTGDSWFNMKAPEMTDELKNDLKALKMRAAMDPKRFYKKNDRDGFPKYFQVGTVVDSPIDFHHARIPKKQRKRTIVEELIADAEFRRYNKKKYHQIMSEKAALAAGKKNRKFKKFRK</sequence>
<dbReference type="GO" id="GO:0006396">
    <property type="term" value="P:RNA processing"/>
    <property type="evidence" value="ECO:0007669"/>
    <property type="project" value="TreeGrafter"/>
</dbReference>
<dbReference type="Bgee" id="ENSLACG00000001644">
    <property type="expression patterns" value="Expressed in post-anal tail muscle and 6 other cell types or tissues"/>
</dbReference>
<reference evidence="6" key="1">
    <citation type="submission" date="2011-08" db="EMBL/GenBank/DDBJ databases">
        <title>The draft genome of Latimeria chalumnae.</title>
        <authorList>
            <person name="Di Palma F."/>
            <person name="Alfoldi J."/>
            <person name="Johnson J."/>
            <person name="Berlin A."/>
            <person name="Gnerre S."/>
            <person name="Jaffe D."/>
            <person name="MacCallum I."/>
            <person name="Young S."/>
            <person name="Walker B.J."/>
            <person name="Lander E."/>
            <person name="Lindblad-Toh K."/>
        </authorList>
    </citation>
    <scope>NUCLEOTIDE SEQUENCE [LARGE SCALE GENOMIC DNA]</scope>
    <source>
        <strain evidence="6">Wild caught</strain>
    </source>
</reference>
<feature type="region of interest" description="Disordered" evidence="3">
    <location>
        <begin position="348"/>
        <end position="367"/>
    </location>
</feature>
<dbReference type="Pfam" id="PF08698">
    <property type="entry name" value="Fcf2"/>
    <property type="match status" value="1"/>
</dbReference>
<feature type="region of interest" description="Disordered" evidence="3">
    <location>
        <begin position="225"/>
        <end position="303"/>
    </location>
</feature>
<name>H2ZWS1_LATCH</name>
<dbReference type="eggNOG" id="KOG3100">
    <property type="taxonomic scope" value="Eukaryota"/>
</dbReference>
<dbReference type="GO" id="GO:0005730">
    <property type="term" value="C:nucleolus"/>
    <property type="evidence" value="ECO:0007669"/>
    <property type="project" value="UniProtKB-SubCell"/>
</dbReference>
<feature type="compositionally biased region" description="Basic residues" evidence="3">
    <location>
        <begin position="158"/>
        <end position="168"/>
    </location>
</feature>
<accession>H2ZWS1</accession>
<evidence type="ECO:0000259" key="4">
    <source>
        <dbReference type="Pfam" id="PF08698"/>
    </source>
</evidence>
<evidence type="ECO:0000256" key="1">
    <source>
        <dbReference type="ARBA" id="ARBA00004604"/>
    </source>
</evidence>
<feature type="compositionally biased region" description="Polar residues" evidence="3">
    <location>
        <begin position="260"/>
        <end position="269"/>
    </location>
</feature>
<dbReference type="Proteomes" id="UP000008672">
    <property type="component" value="Unassembled WGS sequence"/>
</dbReference>
<feature type="compositionally biased region" description="Low complexity" evidence="3">
    <location>
        <begin position="135"/>
        <end position="149"/>
    </location>
</feature>
<dbReference type="PANTHER" id="PTHR21686">
    <property type="entry name" value="DEOXYNUCLEOTIDYLTRANSFERASE TERMINAL-INTERACTING PROTEIN 2"/>
    <property type="match status" value="1"/>
</dbReference>
<feature type="compositionally biased region" description="Low complexity" evidence="3">
    <location>
        <begin position="49"/>
        <end position="59"/>
    </location>
</feature>
<dbReference type="InParanoid" id="H2ZWS1"/>
<dbReference type="GO" id="GO:0003723">
    <property type="term" value="F:RNA binding"/>
    <property type="evidence" value="ECO:0007669"/>
    <property type="project" value="TreeGrafter"/>
</dbReference>
<dbReference type="EMBL" id="AFYH01241388">
    <property type="status" value="NOT_ANNOTATED_CDS"/>
    <property type="molecule type" value="Genomic_DNA"/>
</dbReference>
<protein>
    <submittedName>
        <fullName evidence="5">Deoxynucleotidyltransferase terminal interacting protein 2</fullName>
    </submittedName>
</protein>
<dbReference type="Ensembl" id="ENSLACT00000001855.1">
    <property type="protein sequence ID" value="ENSLACP00000001842.1"/>
    <property type="gene ID" value="ENSLACG00000001644.1"/>
</dbReference>
<dbReference type="EMBL" id="AFYH01241389">
    <property type="status" value="NOT_ANNOTATED_CDS"/>
    <property type="molecule type" value="Genomic_DNA"/>
</dbReference>
<evidence type="ECO:0000313" key="6">
    <source>
        <dbReference type="Proteomes" id="UP000008672"/>
    </source>
</evidence>
<evidence type="ECO:0000256" key="3">
    <source>
        <dbReference type="SAM" id="MobiDB-lite"/>
    </source>
</evidence>
<dbReference type="InterPro" id="IPR014810">
    <property type="entry name" value="Fcf2_C"/>
</dbReference>
<reference evidence="5" key="2">
    <citation type="submission" date="2025-08" db="UniProtKB">
        <authorList>
            <consortium name="Ensembl"/>
        </authorList>
    </citation>
    <scope>IDENTIFICATION</scope>
</reference>
<evidence type="ECO:0000313" key="5">
    <source>
        <dbReference type="Ensembl" id="ENSLACP00000001842.1"/>
    </source>
</evidence>
<keyword evidence="2" id="KW-0539">Nucleus</keyword>
<feature type="compositionally biased region" description="Basic and acidic residues" evidence="3">
    <location>
        <begin position="273"/>
        <end position="284"/>
    </location>
</feature>
<reference evidence="5" key="3">
    <citation type="submission" date="2025-09" db="UniProtKB">
        <authorList>
            <consortium name="Ensembl"/>
        </authorList>
    </citation>
    <scope>IDENTIFICATION</scope>
</reference>
<evidence type="ECO:0000256" key="2">
    <source>
        <dbReference type="ARBA" id="ARBA00023242"/>
    </source>
</evidence>
<gene>
    <name evidence="5" type="primary">DNTTIP2</name>
</gene>